<evidence type="ECO:0000256" key="1">
    <source>
        <dbReference type="PIRSR" id="PIRSR601501-1"/>
    </source>
</evidence>
<dbReference type="RefSeq" id="WP_200386458.1">
    <property type="nucleotide sequence ID" value="NZ_NRSD01000002.1"/>
</dbReference>
<organism evidence="2 3">
    <name type="scientific">Thiocapsa imhoffii</name>
    <dbReference type="NCBI Taxonomy" id="382777"/>
    <lineage>
        <taxon>Bacteria</taxon>
        <taxon>Pseudomonadati</taxon>
        <taxon>Pseudomonadota</taxon>
        <taxon>Gammaproteobacteria</taxon>
        <taxon>Chromatiales</taxon>
        <taxon>Chromatiaceae</taxon>
        <taxon>Thiocapsa</taxon>
    </lineage>
</organism>
<protein>
    <recommendedName>
        <fullName evidence="4">Ni,Fe-hydrogenase I large subunit</fullName>
    </recommendedName>
</protein>
<proteinExistence type="predicted"/>
<keyword evidence="1" id="KW-0460">Magnesium</keyword>
<dbReference type="GO" id="GO:0016151">
    <property type="term" value="F:nickel cation binding"/>
    <property type="evidence" value="ECO:0007669"/>
    <property type="project" value="InterPro"/>
</dbReference>
<feature type="binding site" evidence="1">
    <location>
        <position position="342"/>
    </location>
    <ligand>
        <name>Mg(2+)</name>
        <dbReference type="ChEBI" id="CHEBI:18420"/>
    </ligand>
</feature>
<dbReference type="Pfam" id="PF00374">
    <property type="entry name" value="NiFeSe_Hases"/>
    <property type="match status" value="1"/>
</dbReference>
<evidence type="ECO:0000313" key="2">
    <source>
        <dbReference type="EMBL" id="MBK1643649.1"/>
    </source>
</evidence>
<feature type="binding site" evidence="1">
    <location>
        <position position="385"/>
    </location>
    <ligand>
        <name>Ni(2+)</name>
        <dbReference type="ChEBI" id="CHEBI:49786"/>
    </ligand>
</feature>
<accession>A0A9X0WFA8</accession>
<evidence type="ECO:0008006" key="4">
    <source>
        <dbReference type="Google" id="ProtNLM"/>
    </source>
</evidence>
<dbReference type="InterPro" id="IPR001501">
    <property type="entry name" value="Ni-dep_hyd_lsu"/>
</dbReference>
<sequence>MTDPSGNLEIQVNRTAAGAQCWIRSTRPVHAASVFIGRTAAETSVRLPRLFSVCARAQAGACAAALEQARDCVASPLTQIRRERAIAVERGREHLWRILLDWPGLLGTAPARQDLRLVISETTRLLAALDAQGDLFHPGSEAPAELARQAVFDAAASALEAQLTRSLFGVAPTRWLDEVIDATRFEHWCRVTDGVAAPLLRHLIDANEAGLGPTDIAVLPDLPDRTLLEALTGPGAAHFVARPTWHGVARETSPYARMREHPLIASLLGRFGCGLLVRLTAALLEVATSFVAGTGPDQAPAPPPAQVNPPGTGVGIGRTQAARGLLVHLARLDQDRISDYRILAPTEWNFHPEGVVAAALTALPPAPDAAWRRRAELLITAIDPCVAFRLHLT</sequence>
<dbReference type="Proteomes" id="UP001138802">
    <property type="component" value="Unassembled WGS sequence"/>
</dbReference>
<gene>
    <name evidence="2" type="ORF">CKO25_03035</name>
</gene>
<dbReference type="AlphaFoldDB" id="A0A9X0WFA8"/>
<dbReference type="SUPFAM" id="SSF56762">
    <property type="entry name" value="HydB/Nqo4-like"/>
    <property type="match status" value="1"/>
</dbReference>
<evidence type="ECO:0000313" key="3">
    <source>
        <dbReference type="Proteomes" id="UP001138802"/>
    </source>
</evidence>
<dbReference type="EMBL" id="NRSD01000002">
    <property type="protein sequence ID" value="MBK1643649.1"/>
    <property type="molecule type" value="Genomic_DNA"/>
</dbReference>
<dbReference type="PANTHER" id="PTHR42958:SF4">
    <property type="entry name" value="HYDROGENASE EXPRESSION_FORMATION PROTEIN HUPK"/>
    <property type="match status" value="1"/>
</dbReference>
<keyword evidence="1" id="KW-0533">Nickel</keyword>
<keyword evidence="1" id="KW-0479">Metal-binding</keyword>
<dbReference type="Gene3D" id="1.10.645.10">
    <property type="entry name" value="Cytochrome-c3 Hydrogenase, chain B"/>
    <property type="match status" value="1"/>
</dbReference>
<reference evidence="2 3" key="1">
    <citation type="journal article" date="2020" name="Microorganisms">
        <title>Osmotic Adaptation and Compatible Solute Biosynthesis of Phototrophic Bacteria as Revealed from Genome Analyses.</title>
        <authorList>
            <person name="Imhoff J.F."/>
            <person name="Rahn T."/>
            <person name="Kunzel S."/>
            <person name="Keller A."/>
            <person name="Neulinger S.C."/>
        </authorList>
    </citation>
    <scope>NUCLEOTIDE SEQUENCE [LARGE SCALE GENOMIC DNA]</scope>
    <source>
        <strain evidence="2 3">DSM 21303</strain>
    </source>
</reference>
<comment type="caution">
    <text evidence="2">The sequence shown here is derived from an EMBL/GenBank/DDBJ whole genome shotgun (WGS) entry which is preliminary data.</text>
</comment>
<dbReference type="InterPro" id="IPR050867">
    <property type="entry name" value="NiFe/NiFeSe_hydrgnase_LSU"/>
</dbReference>
<keyword evidence="3" id="KW-1185">Reference proteome</keyword>
<name>A0A9X0WFA8_9GAMM</name>
<dbReference type="PANTHER" id="PTHR42958">
    <property type="entry name" value="HYDROGENASE-2 LARGE CHAIN"/>
    <property type="match status" value="1"/>
</dbReference>
<comment type="cofactor">
    <cofactor evidence="1">
        <name>Ni(2+)</name>
        <dbReference type="ChEBI" id="CHEBI:49786"/>
    </cofactor>
</comment>
<dbReference type="InterPro" id="IPR029014">
    <property type="entry name" value="NiFe-Hase_large"/>
</dbReference>